<dbReference type="SUPFAM" id="SSF50156">
    <property type="entry name" value="PDZ domain-like"/>
    <property type="match status" value="1"/>
</dbReference>
<sequence length="342" mass="36751">MFRIFCLSIFVFLSLSAQADSSVKQLFKKVNDGVVELHVTSIANPKPGQVSYKETSSKSLGSGAIISKEGNILTAAHVVGRATNIEVIFTDGSKTSGHVLWVDNLIDLAMIRARKIPDSIKPLKLADNGGYTIGEQVIAIGAPYGVSHSLSVGYLSGIRDRETIPGTNITPRLLQTDASINQGNSGGPLFNLDGDIIGIVSHILSQSGGSNGLGFVVSVDTIKEIIASEPSAFVGLIPHLLNEMQSKAINNQFGYGMLIQHVVPATLADKLGFQGGYLNVMIGRTPVLLGGDIILEVDGIKLKKLEDAMKLRQRFSNYKKGDKVKFVYLRNGVKDEVTWTVD</sequence>
<dbReference type="PANTHER" id="PTHR43343:SF3">
    <property type="entry name" value="PROTEASE DO-LIKE 8, CHLOROPLASTIC"/>
    <property type="match status" value="1"/>
</dbReference>
<keyword evidence="5" id="KW-1185">Reference proteome</keyword>
<dbReference type="SUPFAM" id="SSF50494">
    <property type="entry name" value="Trypsin-like serine proteases"/>
    <property type="match status" value="1"/>
</dbReference>
<gene>
    <name evidence="4" type="ORF">RI844_18405</name>
</gene>
<feature type="chain" id="PRO_5046959974" evidence="3">
    <location>
        <begin position="20"/>
        <end position="342"/>
    </location>
</feature>
<evidence type="ECO:0000256" key="1">
    <source>
        <dbReference type="ARBA" id="ARBA00022670"/>
    </source>
</evidence>
<evidence type="ECO:0000256" key="2">
    <source>
        <dbReference type="ARBA" id="ARBA00022801"/>
    </source>
</evidence>
<organism evidence="4 5">
    <name type="scientific">Thalassotalea fonticola</name>
    <dbReference type="NCBI Taxonomy" id="3065649"/>
    <lineage>
        <taxon>Bacteria</taxon>
        <taxon>Pseudomonadati</taxon>
        <taxon>Pseudomonadota</taxon>
        <taxon>Gammaproteobacteria</taxon>
        <taxon>Alteromonadales</taxon>
        <taxon>Colwelliaceae</taxon>
        <taxon>Thalassotalea</taxon>
    </lineage>
</organism>
<dbReference type="InterPro" id="IPR001940">
    <property type="entry name" value="Peptidase_S1C"/>
</dbReference>
<dbReference type="InterPro" id="IPR009003">
    <property type="entry name" value="Peptidase_S1_PA"/>
</dbReference>
<keyword evidence="1" id="KW-0645">Protease</keyword>
<name>A0ABZ0GNZ6_9GAMM</name>
<proteinExistence type="predicted"/>
<keyword evidence="2" id="KW-0378">Hydrolase</keyword>
<evidence type="ECO:0000313" key="5">
    <source>
        <dbReference type="Proteomes" id="UP001301442"/>
    </source>
</evidence>
<dbReference type="Gene3D" id="2.40.10.120">
    <property type="match status" value="1"/>
</dbReference>
<reference evidence="4 5" key="1">
    <citation type="submission" date="2023-09" db="EMBL/GenBank/DDBJ databases">
        <authorList>
            <person name="Qi X."/>
        </authorList>
    </citation>
    <scope>NUCLEOTIDE SEQUENCE [LARGE SCALE GENOMIC DNA]</scope>
    <source>
        <strain evidence="4 5">S1-1</strain>
    </source>
</reference>
<dbReference type="Proteomes" id="UP001301442">
    <property type="component" value="Chromosome"/>
</dbReference>
<dbReference type="Pfam" id="PF13365">
    <property type="entry name" value="Trypsin_2"/>
    <property type="match status" value="1"/>
</dbReference>
<evidence type="ECO:0000256" key="3">
    <source>
        <dbReference type="SAM" id="SignalP"/>
    </source>
</evidence>
<dbReference type="EMBL" id="CP136600">
    <property type="protein sequence ID" value="WOH37310.1"/>
    <property type="molecule type" value="Genomic_DNA"/>
</dbReference>
<dbReference type="Gene3D" id="2.30.42.10">
    <property type="match status" value="1"/>
</dbReference>
<dbReference type="InterPro" id="IPR051201">
    <property type="entry name" value="Chloro_Bact_Ser_Proteases"/>
</dbReference>
<evidence type="ECO:0000313" key="4">
    <source>
        <dbReference type="EMBL" id="WOH37310.1"/>
    </source>
</evidence>
<dbReference type="PRINTS" id="PR00834">
    <property type="entry name" value="PROTEASES2C"/>
</dbReference>
<feature type="signal peptide" evidence="3">
    <location>
        <begin position="1"/>
        <end position="19"/>
    </location>
</feature>
<keyword evidence="3" id="KW-0732">Signal</keyword>
<accession>A0ABZ0GNZ6</accession>
<dbReference type="RefSeq" id="WP_348396101.1">
    <property type="nucleotide sequence ID" value="NZ_CP136600.1"/>
</dbReference>
<protein>
    <submittedName>
        <fullName evidence="4">Trypsin-like peptidase domain-containing protein</fullName>
    </submittedName>
</protein>
<dbReference type="InterPro" id="IPR036034">
    <property type="entry name" value="PDZ_sf"/>
</dbReference>
<dbReference type="PANTHER" id="PTHR43343">
    <property type="entry name" value="PEPTIDASE S12"/>
    <property type="match status" value="1"/>
</dbReference>